<dbReference type="Gene3D" id="1.10.10.10">
    <property type="entry name" value="Winged helix-like DNA-binding domain superfamily/Winged helix DNA-binding domain"/>
    <property type="match status" value="1"/>
</dbReference>
<dbReference type="InterPro" id="IPR000600">
    <property type="entry name" value="ROK"/>
</dbReference>
<accession>A0ABV8Q4R4</accession>
<evidence type="ECO:0000256" key="1">
    <source>
        <dbReference type="ARBA" id="ARBA00006479"/>
    </source>
</evidence>
<dbReference type="InterPro" id="IPR036390">
    <property type="entry name" value="WH_DNA-bd_sf"/>
</dbReference>
<dbReference type="PANTHER" id="PTHR18964:SF149">
    <property type="entry name" value="BIFUNCTIONAL UDP-N-ACETYLGLUCOSAMINE 2-EPIMERASE_N-ACETYLMANNOSAMINE KINASE"/>
    <property type="match status" value="1"/>
</dbReference>
<comment type="caution">
    <text evidence="2">The sequence shown here is derived from an EMBL/GenBank/DDBJ whole genome shotgun (WGS) entry which is preliminary data.</text>
</comment>
<reference evidence="3" key="1">
    <citation type="journal article" date="2019" name="Int. J. Syst. Evol. Microbiol.">
        <title>The Global Catalogue of Microorganisms (GCM) 10K type strain sequencing project: providing services to taxonomists for standard genome sequencing and annotation.</title>
        <authorList>
            <consortium name="The Broad Institute Genomics Platform"/>
            <consortium name="The Broad Institute Genome Sequencing Center for Infectious Disease"/>
            <person name="Wu L."/>
            <person name="Ma J."/>
        </authorList>
    </citation>
    <scope>NUCLEOTIDE SEQUENCE [LARGE SCALE GENOMIC DNA]</scope>
    <source>
        <strain evidence="3">CGMCC 1.10363</strain>
    </source>
</reference>
<dbReference type="RefSeq" id="WP_390227331.1">
    <property type="nucleotide sequence ID" value="NZ_JBHSCN010000002.1"/>
</dbReference>
<dbReference type="InterPro" id="IPR011991">
    <property type="entry name" value="ArsR-like_HTH"/>
</dbReference>
<proteinExistence type="inferred from homology"/>
<evidence type="ECO:0000313" key="2">
    <source>
        <dbReference type="EMBL" id="MFC4242496.1"/>
    </source>
</evidence>
<dbReference type="InterPro" id="IPR036388">
    <property type="entry name" value="WH-like_DNA-bd_sf"/>
</dbReference>
<keyword evidence="3" id="KW-1185">Reference proteome</keyword>
<dbReference type="EMBL" id="JBHSCN010000002">
    <property type="protein sequence ID" value="MFC4242496.1"/>
    <property type="molecule type" value="Genomic_DNA"/>
</dbReference>
<comment type="similarity">
    <text evidence="1">Belongs to the ROK (NagC/XylR) family.</text>
</comment>
<gene>
    <name evidence="2" type="ORF">ACFOYW_03845</name>
</gene>
<name>A0ABV8Q4R4_9MICO</name>
<dbReference type="Proteomes" id="UP001595900">
    <property type="component" value="Unassembled WGS sequence"/>
</dbReference>
<dbReference type="SUPFAM" id="SSF46785">
    <property type="entry name" value="Winged helix' DNA-binding domain"/>
    <property type="match status" value="1"/>
</dbReference>
<dbReference type="Gene3D" id="3.30.420.40">
    <property type="match status" value="2"/>
</dbReference>
<dbReference type="InterPro" id="IPR043129">
    <property type="entry name" value="ATPase_NBD"/>
</dbReference>
<organism evidence="2 3">
    <name type="scientific">Gryllotalpicola reticulitermitis</name>
    <dbReference type="NCBI Taxonomy" id="1184153"/>
    <lineage>
        <taxon>Bacteria</taxon>
        <taxon>Bacillati</taxon>
        <taxon>Actinomycetota</taxon>
        <taxon>Actinomycetes</taxon>
        <taxon>Micrococcales</taxon>
        <taxon>Microbacteriaceae</taxon>
        <taxon>Gryllotalpicola</taxon>
    </lineage>
</organism>
<evidence type="ECO:0000313" key="3">
    <source>
        <dbReference type="Proteomes" id="UP001595900"/>
    </source>
</evidence>
<dbReference type="SUPFAM" id="SSF53067">
    <property type="entry name" value="Actin-like ATPase domain"/>
    <property type="match status" value="1"/>
</dbReference>
<dbReference type="Pfam" id="PF00480">
    <property type="entry name" value="ROK"/>
    <property type="match status" value="1"/>
</dbReference>
<protein>
    <submittedName>
        <fullName evidence="2">ROK family protein</fullName>
    </submittedName>
</protein>
<sequence length="385" mass="40255">MGSPSALRKLNDRAALYALLESGPLSRHDLEEAISVSRPAAAELLRRLEESDLARRAGYRRGGPGPQAQLWTINERAAFAAGLDVDDSGIDAVIADLSGTPLAEGKVPVGPRQDPIAVAVALLAKTAERASIRPADVRQVAVGISGSVDPETGTLSHAEHISEWTGFDVAERLSSALGVPVTVENDVKLVLSDESIRGRAVGCKDVLLLWLGHGISIAAITEGRLQRGFHGSAGELTFVPVGPGGPFAGDLLATAGVLELARAHGLATDDPVDVLEQAERAEGPHAGLDGFVSGFAERIASVLVSPVAVVDPELVILGGEFGIAGGDRLADEVKRRLHDMLALRLRVVAGTGHANSVRQGALDDALARLRETVFDNTRDNWGISA</sequence>
<dbReference type="CDD" id="cd00090">
    <property type="entry name" value="HTH_ARSR"/>
    <property type="match status" value="1"/>
</dbReference>
<dbReference type="PANTHER" id="PTHR18964">
    <property type="entry name" value="ROK (REPRESSOR, ORF, KINASE) FAMILY"/>
    <property type="match status" value="1"/>
</dbReference>